<sequence>MISHLVLWRRRLVQILSSDENKDFFPSQSLIVLPDIKPIKIEHEIVNKKLPTNLPMARC</sequence>
<dbReference type="Proteomes" id="UP000265566">
    <property type="component" value="Chromosome 5"/>
</dbReference>
<proteinExistence type="predicted"/>
<evidence type="ECO:0000313" key="2">
    <source>
        <dbReference type="Proteomes" id="UP000265566"/>
    </source>
</evidence>
<accession>A0A396HT55</accession>
<name>A0A396HT55_MEDTR</name>
<reference evidence="2" key="1">
    <citation type="journal article" date="2018" name="Nat. Plants">
        <title>Whole-genome landscape of Medicago truncatula symbiotic genes.</title>
        <authorList>
            <person name="Pecrix Y."/>
            <person name="Staton S.E."/>
            <person name="Sallet E."/>
            <person name="Lelandais-Briere C."/>
            <person name="Moreau S."/>
            <person name="Carrere S."/>
            <person name="Blein T."/>
            <person name="Jardinaud M.F."/>
            <person name="Latrasse D."/>
            <person name="Zouine M."/>
            <person name="Zahm M."/>
            <person name="Kreplak J."/>
            <person name="Mayjonade B."/>
            <person name="Satge C."/>
            <person name="Perez M."/>
            <person name="Cauet S."/>
            <person name="Marande W."/>
            <person name="Chantry-Darmon C."/>
            <person name="Lopez-Roques C."/>
            <person name="Bouchez O."/>
            <person name="Berard A."/>
            <person name="Debelle F."/>
            <person name="Munos S."/>
            <person name="Bendahmane A."/>
            <person name="Berges H."/>
            <person name="Niebel A."/>
            <person name="Buitink J."/>
            <person name="Frugier F."/>
            <person name="Benhamed M."/>
            <person name="Crespi M."/>
            <person name="Gouzy J."/>
            <person name="Gamas P."/>
        </authorList>
    </citation>
    <scope>NUCLEOTIDE SEQUENCE [LARGE SCALE GENOMIC DNA]</scope>
    <source>
        <strain evidence="2">cv. Jemalong A17</strain>
    </source>
</reference>
<comment type="caution">
    <text evidence="1">The sequence shown here is derived from an EMBL/GenBank/DDBJ whole genome shotgun (WGS) entry which is preliminary data.</text>
</comment>
<protein>
    <submittedName>
        <fullName evidence="1">Uncharacterized protein</fullName>
    </submittedName>
</protein>
<evidence type="ECO:0000313" key="1">
    <source>
        <dbReference type="EMBL" id="RHN53897.1"/>
    </source>
</evidence>
<dbReference type="Gramene" id="rna28858">
    <property type="protein sequence ID" value="RHN53897.1"/>
    <property type="gene ID" value="gene28858"/>
</dbReference>
<dbReference type="AlphaFoldDB" id="A0A396HT55"/>
<gene>
    <name evidence="1" type="ORF">MtrunA17_Chr5g0400841</name>
</gene>
<organism evidence="1 2">
    <name type="scientific">Medicago truncatula</name>
    <name type="common">Barrel medic</name>
    <name type="synonym">Medicago tribuloides</name>
    <dbReference type="NCBI Taxonomy" id="3880"/>
    <lineage>
        <taxon>Eukaryota</taxon>
        <taxon>Viridiplantae</taxon>
        <taxon>Streptophyta</taxon>
        <taxon>Embryophyta</taxon>
        <taxon>Tracheophyta</taxon>
        <taxon>Spermatophyta</taxon>
        <taxon>Magnoliopsida</taxon>
        <taxon>eudicotyledons</taxon>
        <taxon>Gunneridae</taxon>
        <taxon>Pentapetalae</taxon>
        <taxon>rosids</taxon>
        <taxon>fabids</taxon>
        <taxon>Fabales</taxon>
        <taxon>Fabaceae</taxon>
        <taxon>Papilionoideae</taxon>
        <taxon>50 kb inversion clade</taxon>
        <taxon>NPAAA clade</taxon>
        <taxon>Hologalegina</taxon>
        <taxon>IRL clade</taxon>
        <taxon>Trifolieae</taxon>
        <taxon>Medicago</taxon>
    </lineage>
</organism>
<dbReference type="EMBL" id="PSQE01000005">
    <property type="protein sequence ID" value="RHN53897.1"/>
    <property type="molecule type" value="Genomic_DNA"/>
</dbReference>